<organism evidence="2 3">
    <name type="scientific">Ilyodon furcidens</name>
    <name type="common">goldbreast splitfin</name>
    <dbReference type="NCBI Taxonomy" id="33524"/>
    <lineage>
        <taxon>Eukaryota</taxon>
        <taxon>Metazoa</taxon>
        <taxon>Chordata</taxon>
        <taxon>Craniata</taxon>
        <taxon>Vertebrata</taxon>
        <taxon>Euteleostomi</taxon>
        <taxon>Actinopterygii</taxon>
        <taxon>Neopterygii</taxon>
        <taxon>Teleostei</taxon>
        <taxon>Neoteleostei</taxon>
        <taxon>Acanthomorphata</taxon>
        <taxon>Ovalentaria</taxon>
        <taxon>Atherinomorphae</taxon>
        <taxon>Cyprinodontiformes</taxon>
        <taxon>Goodeidae</taxon>
        <taxon>Ilyodon</taxon>
    </lineage>
</organism>
<dbReference type="EMBL" id="JAHRIQ010026888">
    <property type="protein sequence ID" value="MEQ2230303.1"/>
    <property type="molecule type" value="Genomic_DNA"/>
</dbReference>
<feature type="non-terminal residue" evidence="2">
    <location>
        <position position="99"/>
    </location>
</feature>
<name>A0ABV0TF56_9TELE</name>
<accession>A0ABV0TF56</accession>
<feature type="region of interest" description="Disordered" evidence="1">
    <location>
        <begin position="32"/>
        <end position="68"/>
    </location>
</feature>
<sequence length="99" mass="10914">MFGGICSELSSPGLDEARPLFLEQQNNGCTNLCSSPTREPHGEIENRIEADHPVPAPASAGEESEEDQQFRTIFQEIAGDDMEITANELRNVLNRVITQ</sequence>
<protein>
    <submittedName>
        <fullName evidence="2">Uncharacterized protein</fullName>
    </submittedName>
</protein>
<reference evidence="2 3" key="1">
    <citation type="submission" date="2021-06" db="EMBL/GenBank/DDBJ databases">
        <authorList>
            <person name="Palmer J.M."/>
        </authorList>
    </citation>
    <scope>NUCLEOTIDE SEQUENCE [LARGE SCALE GENOMIC DNA]</scope>
    <source>
        <strain evidence="3">if_2019</strain>
        <tissue evidence="2">Muscle</tissue>
    </source>
</reference>
<evidence type="ECO:0000313" key="2">
    <source>
        <dbReference type="EMBL" id="MEQ2230303.1"/>
    </source>
</evidence>
<proteinExistence type="predicted"/>
<gene>
    <name evidence="2" type="ORF">ILYODFUR_027835</name>
</gene>
<dbReference type="Proteomes" id="UP001482620">
    <property type="component" value="Unassembled WGS sequence"/>
</dbReference>
<evidence type="ECO:0000256" key="1">
    <source>
        <dbReference type="SAM" id="MobiDB-lite"/>
    </source>
</evidence>
<evidence type="ECO:0000313" key="3">
    <source>
        <dbReference type="Proteomes" id="UP001482620"/>
    </source>
</evidence>
<dbReference type="Gene3D" id="1.10.238.10">
    <property type="entry name" value="EF-hand"/>
    <property type="match status" value="1"/>
</dbReference>
<keyword evidence="3" id="KW-1185">Reference proteome</keyword>
<feature type="compositionally biased region" description="Basic and acidic residues" evidence="1">
    <location>
        <begin position="38"/>
        <end position="52"/>
    </location>
</feature>
<comment type="caution">
    <text evidence="2">The sequence shown here is derived from an EMBL/GenBank/DDBJ whole genome shotgun (WGS) entry which is preliminary data.</text>
</comment>